<protein>
    <submittedName>
        <fullName evidence="1">Uncharacterized protein</fullName>
    </submittedName>
</protein>
<dbReference type="EMBL" id="BQXS01005720">
    <property type="protein sequence ID" value="GKT14193.1"/>
    <property type="molecule type" value="Genomic_DNA"/>
</dbReference>
<feature type="non-terminal residue" evidence="1">
    <location>
        <position position="1"/>
    </location>
</feature>
<reference evidence="1" key="1">
    <citation type="submission" date="2022-03" db="EMBL/GenBank/DDBJ databases">
        <title>Draft genome sequence of Aduncisulcus paluster, a free-living microaerophilic Fornicata.</title>
        <authorList>
            <person name="Yuyama I."/>
            <person name="Kume K."/>
            <person name="Tamura T."/>
            <person name="Inagaki Y."/>
            <person name="Hashimoto T."/>
        </authorList>
    </citation>
    <scope>NUCLEOTIDE SEQUENCE</scope>
    <source>
        <strain evidence="1">NY0171</strain>
    </source>
</reference>
<keyword evidence="2" id="KW-1185">Reference proteome</keyword>
<name>A0ABQ5JRD8_9EUKA</name>
<gene>
    <name evidence="1" type="ORF">ADUPG1_004022</name>
</gene>
<comment type="caution">
    <text evidence="1">The sequence shown here is derived from an EMBL/GenBank/DDBJ whole genome shotgun (WGS) entry which is preliminary data.</text>
</comment>
<evidence type="ECO:0000313" key="2">
    <source>
        <dbReference type="Proteomes" id="UP001057375"/>
    </source>
</evidence>
<evidence type="ECO:0000313" key="1">
    <source>
        <dbReference type="EMBL" id="GKT14193.1"/>
    </source>
</evidence>
<proteinExistence type="predicted"/>
<dbReference type="Proteomes" id="UP001057375">
    <property type="component" value="Unassembled WGS sequence"/>
</dbReference>
<sequence length="112" mass="12462">AVLSVDAARRELECCTPDMLFITVGFGMNRREAIRFHKINNAGIPILADPVEHSGVLREGEQLPIVFMLKREEDAFAIMFVCNDLVSGPAPLVKRINDALSGKPGRKCIRRK</sequence>
<accession>A0ABQ5JRD8</accession>
<organism evidence="1 2">
    <name type="scientific">Aduncisulcus paluster</name>
    <dbReference type="NCBI Taxonomy" id="2918883"/>
    <lineage>
        <taxon>Eukaryota</taxon>
        <taxon>Metamonada</taxon>
        <taxon>Carpediemonas-like organisms</taxon>
        <taxon>Aduncisulcus</taxon>
    </lineage>
</organism>